<sequence length="120" mass="13749">MYHDQQSSSKISKRCPSLKLMAYSHTSLRNARSGNVKWTFRVALDRESYHAGDILQANVFLCVVEPLHCNGIMGCIRGEEKVTWSEKTSRRTGDEVYTRQNEFLNEKVFSLILTGVFCLN</sequence>
<dbReference type="AlphaFoldDB" id="A0AAD9G1X1"/>
<dbReference type="SUPFAM" id="SSF81296">
    <property type="entry name" value="E set domains"/>
    <property type="match status" value="1"/>
</dbReference>
<organism evidence="1 2">
    <name type="scientific">Phytophthora citrophthora</name>
    <dbReference type="NCBI Taxonomy" id="4793"/>
    <lineage>
        <taxon>Eukaryota</taxon>
        <taxon>Sar</taxon>
        <taxon>Stramenopiles</taxon>
        <taxon>Oomycota</taxon>
        <taxon>Peronosporomycetes</taxon>
        <taxon>Peronosporales</taxon>
        <taxon>Peronosporaceae</taxon>
        <taxon>Phytophthora</taxon>
    </lineage>
</organism>
<reference evidence="1" key="1">
    <citation type="submission" date="2023-08" db="EMBL/GenBank/DDBJ databases">
        <title>Reference Genome Resource for the Citrus Pathogen Phytophthora citrophthora.</title>
        <authorList>
            <person name="Moller H."/>
            <person name="Coetzee B."/>
            <person name="Rose L.J."/>
            <person name="Van Niekerk J.M."/>
        </authorList>
    </citation>
    <scope>NUCLEOTIDE SEQUENCE</scope>
    <source>
        <strain evidence="1">STE-U-9442</strain>
    </source>
</reference>
<protein>
    <recommendedName>
        <fullName evidence="3">Arrestin-like N-terminal domain-containing protein</fullName>
    </recommendedName>
</protein>
<evidence type="ECO:0008006" key="3">
    <source>
        <dbReference type="Google" id="ProtNLM"/>
    </source>
</evidence>
<dbReference type="Gene3D" id="2.60.40.640">
    <property type="match status" value="1"/>
</dbReference>
<keyword evidence="2" id="KW-1185">Reference proteome</keyword>
<gene>
    <name evidence="1" type="ORF">P3T76_014322</name>
</gene>
<dbReference type="InterPro" id="IPR014752">
    <property type="entry name" value="Arrestin-like_C"/>
</dbReference>
<dbReference type="EMBL" id="JASMQC010000041">
    <property type="protein sequence ID" value="KAK1930088.1"/>
    <property type="molecule type" value="Genomic_DNA"/>
</dbReference>
<evidence type="ECO:0000313" key="1">
    <source>
        <dbReference type="EMBL" id="KAK1930088.1"/>
    </source>
</evidence>
<accession>A0AAD9G1X1</accession>
<dbReference type="Proteomes" id="UP001259832">
    <property type="component" value="Unassembled WGS sequence"/>
</dbReference>
<proteinExistence type="predicted"/>
<comment type="caution">
    <text evidence="1">The sequence shown here is derived from an EMBL/GenBank/DDBJ whole genome shotgun (WGS) entry which is preliminary data.</text>
</comment>
<dbReference type="InterPro" id="IPR014756">
    <property type="entry name" value="Ig_E-set"/>
</dbReference>
<name>A0AAD9G1X1_9STRA</name>
<evidence type="ECO:0000313" key="2">
    <source>
        <dbReference type="Proteomes" id="UP001259832"/>
    </source>
</evidence>